<dbReference type="EMBL" id="QGKV02001507">
    <property type="protein sequence ID" value="KAF3527844.1"/>
    <property type="molecule type" value="Genomic_DNA"/>
</dbReference>
<evidence type="ECO:0000256" key="1">
    <source>
        <dbReference type="ARBA" id="ARBA00001933"/>
    </source>
</evidence>
<evidence type="ECO:0000256" key="3">
    <source>
        <dbReference type="ARBA" id="ARBA00022898"/>
    </source>
</evidence>
<evidence type="ECO:0000313" key="5">
    <source>
        <dbReference type="Proteomes" id="UP000266723"/>
    </source>
</evidence>
<keyword evidence="5" id="KW-1185">Reference proteome</keyword>
<dbReference type="PANTHER" id="PTHR43780">
    <property type="entry name" value="1-AMINOCYCLOPROPANE-1-CARBOXYLATE DEAMINASE-RELATED"/>
    <property type="match status" value="1"/>
</dbReference>
<feature type="non-terminal residue" evidence="4">
    <location>
        <position position="1"/>
    </location>
</feature>
<proteinExistence type="inferred from homology"/>
<dbReference type="Proteomes" id="UP000266723">
    <property type="component" value="Unassembled WGS sequence"/>
</dbReference>
<reference evidence="4 5" key="1">
    <citation type="journal article" date="2020" name="BMC Genomics">
        <title>Intraspecific diversification of the crop wild relative Brassica cretica Lam. using demographic model selection.</title>
        <authorList>
            <person name="Kioukis A."/>
            <person name="Michalopoulou V.A."/>
            <person name="Briers L."/>
            <person name="Pirintsos S."/>
            <person name="Studholme D.J."/>
            <person name="Pavlidis P."/>
            <person name="Sarris P.F."/>
        </authorList>
    </citation>
    <scope>NUCLEOTIDE SEQUENCE [LARGE SCALE GENOMIC DNA]</scope>
    <source>
        <strain evidence="5">cv. PFS-1207/04</strain>
    </source>
</reference>
<dbReference type="Gene3D" id="3.40.50.1100">
    <property type="match status" value="2"/>
</dbReference>
<dbReference type="SUPFAM" id="SSF53686">
    <property type="entry name" value="Tryptophan synthase beta subunit-like PLP-dependent enzymes"/>
    <property type="match status" value="1"/>
</dbReference>
<comment type="cofactor">
    <cofactor evidence="1">
        <name>pyridoxal 5'-phosphate</name>
        <dbReference type="ChEBI" id="CHEBI:597326"/>
    </cofactor>
</comment>
<accession>A0ABQ7B5N9</accession>
<comment type="similarity">
    <text evidence="2">Belongs to the ACC deaminase/D-cysteine desulfhydrase family.</text>
</comment>
<protein>
    <submittedName>
        <fullName evidence="4">Uncharacterized protein</fullName>
    </submittedName>
</protein>
<gene>
    <name evidence="4" type="ORF">DY000_02043329</name>
</gene>
<evidence type="ECO:0000313" key="4">
    <source>
        <dbReference type="EMBL" id="KAF3527844.1"/>
    </source>
</evidence>
<comment type="caution">
    <text evidence="4">The sequence shown here is derived from an EMBL/GenBank/DDBJ whole genome shotgun (WGS) entry which is preliminary data.</text>
</comment>
<sequence length="121" mass="13417">FLLRSIDGTFPVSPTAPNSVWIKRDDFTGMELSRNKIRKLEFLMADDAVEQQADTFITIGGIRSNHCRATTVASNYLNLDTHLILRTSKLLADGNPGLVGNLLGERLVGANVRLISKEEYL</sequence>
<evidence type="ECO:0000256" key="2">
    <source>
        <dbReference type="ARBA" id="ARBA00008639"/>
    </source>
</evidence>
<dbReference type="InterPro" id="IPR027278">
    <property type="entry name" value="ACCD_DCysDesulf"/>
</dbReference>
<dbReference type="InterPro" id="IPR036052">
    <property type="entry name" value="TrpB-like_PALP_sf"/>
</dbReference>
<name>A0ABQ7B5N9_BRACR</name>
<dbReference type="PANTHER" id="PTHR43780:SF2">
    <property type="entry name" value="1-AMINOCYCLOPROPANE-1-CARBOXYLATE DEAMINASE-RELATED"/>
    <property type="match status" value="1"/>
</dbReference>
<organism evidence="4 5">
    <name type="scientific">Brassica cretica</name>
    <name type="common">Mustard</name>
    <dbReference type="NCBI Taxonomy" id="69181"/>
    <lineage>
        <taxon>Eukaryota</taxon>
        <taxon>Viridiplantae</taxon>
        <taxon>Streptophyta</taxon>
        <taxon>Embryophyta</taxon>
        <taxon>Tracheophyta</taxon>
        <taxon>Spermatophyta</taxon>
        <taxon>Magnoliopsida</taxon>
        <taxon>eudicotyledons</taxon>
        <taxon>Gunneridae</taxon>
        <taxon>Pentapetalae</taxon>
        <taxon>rosids</taxon>
        <taxon>malvids</taxon>
        <taxon>Brassicales</taxon>
        <taxon>Brassicaceae</taxon>
        <taxon>Brassiceae</taxon>
        <taxon>Brassica</taxon>
    </lineage>
</organism>
<keyword evidence="3" id="KW-0663">Pyridoxal phosphate</keyword>